<dbReference type="InterPro" id="IPR000863">
    <property type="entry name" value="Sulfotransferase_dom"/>
</dbReference>
<dbReference type="Pfam" id="PF00685">
    <property type="entry name" value="Sulfotransfer_1"/>
    <property type="match status" value="1"/>
</dbReference>
<evidence type="ECO:0000313" key="4">
    <source>
        <dbReference type="EMBL" id="KAG5605276.1"/>
    </source>
</evidence>
<dbReference type="EC" id="2.8.2.-" evidence="1"/>
<proteinExistence type="inferred from homology"/>
<feature type="transmembrane region" description="Helical" evidence="2">
    <location>
        <begin position="111"/>
        <end position="128"/>
    </location>
</feature>
<sequence>MTISQTSPPKYFQENDLIVKSVGNFSLPYLKKKDGLNHISTFIKVFDIIKSNSRSPFTCKEPHDLILFLKLDLYVDGQVPDFSLLTSPRLFSTHFTYASLPKLVKDSKTKLVYLYIGIQGTLYFYILIPLKKCLIFLKEIKEQPKIHLTKFLEYPFSTKEKNLWSFG</sequence>
<protein>
    <recommendedName>
        <fullName evidence="1">Sulfotransferase</fullName>
        <ecNumber evidence="1">2.8.2.-</ecNumber>
    </recommendedName>
</protein>
<gene>
    <name evidence="4" type="ORF">H5410_026768</name>
</gene>
<dbReference type="InterPro" id="IPR027417">
    <property type="entry name" value="P-loop_NTPase"/>
</dbReference>
<feature type="domain" description="Sulfotransferase" evidence="3">
    <location>
        <begin position="52"/>
        <end position="122"/>
    </location>
</feature>
<dbReference type="Gene3D" id="3.40.50.300">
    <property type="entry name" value="P-loop containing nucleotide triphosphate hydrolases"/>
    <property type="match status" value="1"/>
</dbReference>
<dbReference type="GO" id="GO:0008146">
    <property type="term" value="F:sulfotransferase activity"/>
    <property type="evidence" value="ECO:0007669"/>
    <property type="project" value="InterPro"/>
</dbReference>
<comment type="similarity">
    <text evidence="1">Belongs to the sulfotransferase 1 family.</text>
</comment>
<accession>A0A9J5Z1K8</accession>
<keyword evidence="2" id="KW-0812">Transmembrane</keyword>
<organism evidence="4 5">
    <name type="scientific">Solanum commersonii</name>
    <name type="common">Commerson's wild potato</name>
    <name type="synonym">Commerson's nightshade</name>
    <dbReference type="NCBI Taxonomy" id="4109"/>
    <lineage>
        <taxon>Eukaryota</taxon>
        <taxon>Viridiplantae</taxon>
        <taxon>Streptophyta</taxon>
        <taxon>Embryophyta</taxon>
        <taxon>Tracheophyta</taxon>
        <taxon>Spermatophyta</taxon>
        <taxon>Magnoliopsida</taxon>
        <taxon>eudicotyledons</taxon>
        <taxon>Gunneridae</taxon>
        <taxon>Pentapetalae</taxon>
        <taxon>asterids</taxon>
        <taxon>lamiids</taxon>
        <taxon>Solanales</taxon>
        <taxon>Solanaceae</taxon>
        <taxon>Solanoideae</taxon>
        <taxon>Solaneae</taxon>
        <taxon>Solanum</taxon>
    </lineage>
</organism>
<keyword evidence="2" id="KW-1133">Transmembrane helix</keyword>
<dbReference type="AlphaFoldDB" id="A0A9J5Z1K8"/>
<reference evidence="4 5" key="1">
    <citation type="submission" date="2020-09" db="EMBL/GenBank/DDBJ databases">
        <title>De no assembly of potato wild relative species, Solanum commersonii.</title>
        <authorList>
            <person name="Cho K."/>
        </authorList>
    </citation>
    <scope>NUCLEOTIDE SEQUENCE [LARGE SCALE GENOMIC DNA]</scope>
    <source>
        <strain evidence="4">LZ3.2</strain>
        <tissue evidence="4">Leaf</tissue>
    </source>
</reference>
<keyword evidence="1" id="KW-0808">Transferase</keyword>
<dbReference type="Proteomes" id="UP000824120">
    <property type="component" value="Chromosome 5"/>
</dbReference>
<comment type="caution">
    <text evidence="4">The sequence shown here is derived from an EMBL/GenBank/DDBJ whole genome shotgun (WGS) entry which is preliminary data.</text>
</comment>
<dbReference type="EMBL" id="JACXVP010000005">
    <property type="protein sequence ID" value="KAG5605276.1"/>
    <property type="molecule type" value="Genomic_DNA"/>
</dbReference>
<evidence type="ECO:0000313" key="5">
    <source>
        <dbReference type="Proteomes" id="UP000824120"/>
    </source>
</evidence>
<evidence type="ECO:0000256" key="2">
    <source>
        <dbReference type="SAM" id="Phobius"/>
    </source>
</evidence>
<evidence type="ECO:0000259" key="3">
    <source>
        <dbReference type="Pfam" id="PF00685"/>
    </source>
</evidence>
<keyword evidence="5" id="KW-1185">Reference proteome</keyword>
<keyword evidence="2" id="KW-0472">Membrane</keyword>
<dbReference type="OrthoDB" id="205623at2759"/>
<evidence type="ECO:0000256" key="1">
    <source>
        <dbReference type="RuleBase" id="RU361155"/>
    </source>
</evidence>
<name>A0A9J5Z1K8_SOLCO</name>